<evidence type="ECO:0000259" key="1">
    <source>
        <dbReference type="Pfam" id="PF04069"/>
    </source>
</evidence>
<dbReference type="CDD" id="cd13606">
    <property type="entry name" value="PBP2_ProX_like"/>
    <property type="match status" value="1"/>
</dbReference>
<protein>
    <submittedName>
        <fullName evidence="2">ABC transporter substrate-binding protein</fullName>
    </submittedName>
</protein>
<gene>
    <name evidence="2" type="ORF">GCM10010406_42750</name>
</gene>
<evidence type="ECO:0000313" key="2">
    <source>
        <dbReference type="EMBL" id="GAA2501700.1"/>
    </source>
</evidence>
<organism evidence="2 3">
    <name type="scientific">Streptomyces thermolineatus</name>
    <dbReference type="NCBI Taxonomy" id="44033"/>
    <lineage>
        <taxon>Bacteria</taxon>
        <taxon>Bacillati</taxon>
        <taxon>Actinomycetota</taxon>
        <taxon>Actinomycetes</taxon>
        <taxon>Kitasatosporales</taxon>
        <taxon>Streptomycetaceae</taxon>
        <taxon>Streptomyces</taxon>
    </lineage>
</organism>
<feature type="domain" description="ABC-type glycine betaine transport system substrate-binding" evidence="1">
    <location>
        <begin position="67"/>
        <end position="335"/>
    </location>
</feature>
<dbReference type="SUPFAM" id="SSF53850">
    <property type="entry name" value="Periplasmic binding protein-like II"/>
    <property type="match status" value="1"/>
</dbReference>
<evidence type="ECO:0000313" key="3">
    <source>
        <dbReference type="Proteomes" id="UP001501358"/>
    </source>
</evidence>
<keyword evidence="3" id="KW-1185">Reference proteome</keyword>
<name>A0ABP5ZS08_9ACTN</name>
<accession>A0ABP5ZS08</accession>
<dbReference type="RefSeq" id="WP_344384810.1">
    <property type="nucleotide sequence ID" value="NZ_BAAATA010000030.1"/>
</dbReference>
<dbReference type="InterPro" id="IPR007210">
    <property type="entry name" value="ABC_Gly_betaine_transp_sub-bd"/>
</dbReference>
<dbReference type="Gene3D" id="3.40.190.10">
    <property type="entry name" value="Periplasmic binding protein-like II"/>
    <property type="match status" value="1"/>
</dbReference>
<comment type="caution">
    <text evidence="2">The sequence shown here is derived from an EMBL/GenBank/DDBJ whole genome shotgun (WGS) entry which is preliminary data.</text>
</comment>
<reference evidence="3" key="1">
    <citation type="journal article" date="2019" name="Int. J. Syst. Evol. Microbiol.">
        <title>The Global Catalogue of Microorganisms (GCM) 10K type strain sequencing project: providing services to taxonomists for standard genome sequencing and annotation.</title>
        <authorList>
            <consortium name="The Broad Institute Genomics Platform"/>
            <consortium name="The Broad Institute Genome Sequencing Center for Infectious Disease"/>
            <person name="Wu L."/>
            <person name="Ma J."/>
        </authorList>
    </citation>
    <scope>NUCLEOTIDE SEQUENCE [LARGE SCALE GENOMIC DNA]</scope>
    <source>
        <strain evidence="3">JCM 6307</strain>
    </source>
</reference>
<dbReference type="Pfam" id="PF04069">
    <property type="entry name" value="OpuAC"/>
    <property type="match status" value="1"/>
</dbReference>
<dbReference type="EMBL" id="BAAATA010000030">
    <property type="protein sequence ID" value="GAA2501700.1"/>
    <property type="molecule type" value="Genomic_DNA"/>
</dbReference>
<sequence>MPLHSPDLSPASPASRIRIRNIRTRRARGTAVVAAALAVLLAGCGGSSLESEGGGEGGGAGGGGAEPLVVGSAGFTESVVMAHLYAQLLEDAGRPTEVKTVENRELYEPALEKGEIDVVPEYAATLAEFLNAKENGADAPPVASPDVDDTVEALRGLAGPRGLKVLDPGAAVDQNAFAVTEGFARKHGLKTLSDVGEKKLRIRLAAGDECPDRPFCEPGLEKTYGIDVVAVDPKGVGTPQAKQAVKDGTDQMVLTTTTDATLEQFGLVLLEDDRNLQNADNVLPVVNADSAGSEEVAKALGRLTEVLTTEDLTGLNRQVDAERRKPADVAASYLESKGLLKG</sequence>
<proteinExistence type="predicted"/>
<dbReference type="Proteomes" id="UP001501358">
    <property type="component" value="Unassembled WGS sequence"/>
</dbReference>
<dbReference type="Gene3D" id="3.40.190.120">
    <property type="entry name" value="Osmoprotection protein (prox), domain 2"/>
    <property type="match status" value="1"/>
</dbReference>